<evidence type="ECO:0000256" key="1">
    <source>
        <dbReference type="SAM" id="MobiDB-lite"/>
    </source>
</evidence>
<organism evidence="2 3">
    <name type="scientific">Streptomyces canus</name>
    <dbReference type="NCBI Taxonomy" id="58343"/>
    <lineage>
        <taxon>Bacteria</taxon>
        <taxon>Bacillati</taxon>
        <taxon>Actinomycetota</taxon>
        <taxon>Actinomycetes</taxon>
        <taxon>Kitasatosporales</taxon>
        <taxon>Streptomycetaceae</taxon>
        <taxon>Streptomyces</taxon>
        <taxon>Streptomyces aurantiacus group</taxon>
    </lineage>
</organism>
<evidence type="ECO:0000313" key="3">
    <source>
        <dbReference type="Proteomes" id="UP000053669"/>
    </source>
</evidence>
<gene>
    <name evidence="2" type="ORF">AQJ46_50220</name>
</gene>
<sequence length="115" mass="12631">MVARARGFNTYDAGRPTDDTVTVKDQITGTTGAQLRVHPTVHAKTRETRTVYDWARGLATQTVQDPGGLAITTVTQYDEQGRVTKEIWPGSPAARRPRPATGRLRTGSWTARAPR</sequence>
<reference evidence="2 3" key="1">
    <citation type="submission" date="2015-10" db="EMBL/GenBank/DDBJ databases">
        <title>Draft genome sequence of Streptomyces canus DSM 40017, type strain for the species Streptomyces canus.</title>
        <authorList>
            <person name="Ruckert C."/>
            <person name="Winkler A."/>
            <person name="Kalinowski J."/>
            <person name="Kampfer P."/>
            <person name="Glaeser S."/>
        </authorList>
    </citation>
    <scope>NUCLEOTIDE SEQUENCE [LARGE SCALE GENOMIC DNA]</scope>
    <source>
        <strain evidence="2 3">DSM 40017</strain>
    </source>
</reference>
<evidence type="ECO:0000313" key="2">
    <source>
        <dbReference type="EMBL" id="KUN53463.1"/>
    </source>
</evidence>
<accession>A0A101RJX3</accession>
<proteinExistence type="predicted"/>
<comment type="caution">
    <text evidence="2">The sequence shown here is derived from an EMBL/GenBank/DDBJ whole genome shotgun (WGS) entry which is preliminary data.</text>
</comment>
<dbReference type="EMBL" id="LMWU01000086">
    <property type="protein sequence ID" value="KUN53463.1"/>
    <property type="molecule type" value="Genomic_DNA"/>
</dbReference>
<name>A0A101RJX3_9ACTN</name>
<feature type="region of interest" description="Disordered" evidence="1">
    <location>
        <begin position="89"/>
        <end position="115"/>
    </location>
</feature>
<protein>
    <submittedName>
        <fullName evidence="2">Uncharacterized protein</fullName>
    </submittedName>
</protein>
<dbReference type="Proteomes" id="UP000053669">
    <property type="component" value="Unassembled WGS sequence"/>
</dbReference>
<dbReference type="STRING" id="58343.AQJ46_50220"/>
<dbReference type="AlphaFoldDB" id="A0A101RJX3"/>